<evidence type="ECO:0000313" key="3">
    <source>
        <dbReference type="Proteomes" id="UP000271031"/>
    </source>
</evidence>
<evidence type="ECO:0000256" key="1">
    <source>
        <dbReference type="SAM" id="Phobius"/>
    </source>
</evidence>
<keyword evidence="3" id="KW-1185">Reference proteome</keyword>
<protein>
    <submittedName>
        <fullName evidence="2">Uncharacterized protein</fullName>
    </submittedName>
</protein>
<feature type="transmembrane region" description="Helical" evidence="1">
    <location>
        <begin position="82"/>
        <end position="101"/>
    </location>
</feature>
<accession>A0A3M8CU56</accession>
<reference evidence="2 3" key="1">
    <citation type="submission" date="2018-10" db="EMBL/GenBank/DDBJ databases">
        <title>Phylogenomics of Brevibacillus.</title>
        <authorList>
            <person name="Dunlap C."/>
        </authorList>
    </citation>
    <scope>NUCLEOTIDE SEQUENCE [LARGE SCALE GENOMIC DNA]</scope>
    <source>
        <strain evidence="2 3">JCM 15716</strain>
    </source>
</reference>
<dbReference type="EMBL" id="RHHQ01000029">
    <property type="protein sequence ID" value="RNB79233.1"/>
    <property type="molecule type" value="Genomic_DNA"/>
</dbReference>
<keyword evidence="1" id="KW-0472">Membrane</keyword>
<name>A0A3M8CU56_9BACL</name>
<evidence type="ECO:0000313" key="2">
    <source>
        <dbReference type="EMBL" id="RNB79233.1"/>
    </source>
</evidence>
<proteinExistence type="predicted"/>
<feature type="transmembrane region" description="Helical" evidence="1">
    <location>
        <begin position="57"/>
        <end position="75"/>
    </location>
</feature>
<sequence length="149" mass="16976">MELSIDFEKVKCKIMEYFDGEQIKRGRNLVRSIIFIVLIVEILNIVYFTLTNTLENVLKQLLYLAIVVIAAYLFYKGNKWTGYVILLMLGQNILAGLFYLLHQAGILLAFNGWLMLILTIIVASVIGIFLGGSDSITAFMKYQKSTKPR</sequence>
<keyword evidence="1" id="KW-0812">Transmembrane</keyword>
<gene>
    <name evidence="2" type="ORF">EDM56_29825</name>
</gene>
<keyword evidence="1" id="KW-1133">Transmembrane helix</keyword>
<organism evidence="2 3">
    <name type="scientific">Brevibacillus fluminis</name>
    <dbReference type="NCBI Taxonomy" id="511487"/>
    <lineage>
        <taxon>Bacteria</taxon>
        <taxon>Bacillati</taxon>
        <taxon>Bacillota</taxon>
        <taxon>Bacilli</taxon>
        <taxon>Bacillales</taxon>
        <taxon>Paenibacillaceae</taxon>
        <taxon>Brevibacillus</taxon>
    </lineage>
</organism>
<feature type="transmembrane region" description="Helical" evidence="1">
    <location>
        <begin position="33"/>
        <end position="51"/>
    </location>
</feature>
<dbReference type="AlphaFoldDB" id="A0A3M8CU56"/>
<feature type="transmembrane region" description="Helical" evidence="1">
    <location>
        <begin position="113"/>
        <end position="139"/>
    </location>
</feature>
<comment type="caution">
    <text evidence="2">The sequence shown here is derived from an EMBL/GenBank/DDBJ whole genome shotgun (WGS) entry which is preliminary data.</text>
</comment>
<dbReference type="Proteomes" id="UP000271031">
    <property type="component" value="Unassembled WGS sequence"/>
</dbReference>